<name>A0A1I8FK27_9PLAT</name>
<reference evidence="5" key="1">
    <citation type="submission" date="2016-11" db="UniProtKB">
        <authorList>
            <consortium name="WormBaseParasite"/>
        </authorList>
    </citation>
    <scope>IDENTIFICATION</scope>
</reference>
<dbReference type="PROSITE" id="PS00232">
    <property type="entry name" value="CADHERIN_1"/>
    <property type="match status" value="1"/>
</dbReference>
<evidence type="ECO:0000256" key="3">
    <source>
        <dbReference type="SAM" id="MobiDB-lite"/>
    </source>
</evidence>
<feature type="region of interest" description="Disordered" evidence="3">
    <location>
        <begin position="90"/>
        <end position="110"/>
    </location>
</feature>
<feature type="compositionally biased region" description="Basic residues" evidence="3">
    <location>
        <begin position="409"/>
        <end position="420"/>
    </location>
</feature>
<proteinExistence type="predicted"/>
<evidence type="ECO:0000256" key="1">
    <source>
        <dbReference type="ARBA" id="ARBA00004370"/>
    </source>
</evidence>
<sequence>PNLASAFVLEEFSRSNWERKAYSLRTAAPTRPRAQAASFSVDVTCRDNRTWRGEHLCSSVGDRQKMRTIVDAESSPARCTQGLVPRENAPRLDAGCHGRQTKQRRPANSKAVDLDAFPQQQELFIVSMATDRTLCESILAVDCSSEATWTLRAGVHEQLWAQLTVRVTDVNDNPPEIEGFERAAKFAVWEETQQRPVNRDVRRQRRSTFESGAELESCALRCPIDRENAHGRFQVPAWPQKTRHHLQLRAASHGGGNPAVSLHTTIVQVETLYRAGFSRQASDSCGAALRPHVQLSRVAIRTSRARPDCPRVHGQHRPKSPRRTAFACRAAALGAARRGGISPGRPDSREMFCIRRLPASGPDATAVQLPAASLLTPNDDRLSRVYRRPACCRSRADPDGGRKFPSDLRRRRTRSSRGGKRSPELCVKSGSAWQPAEGRHRLPAPHRRSAGLRATPKLPLKQPQASRRWEKKKMHINTSVFPKLQQAAAVRRFPRRPQEYNVPIVNAPRLAPIGRRIGSKTAPVAYNRQPECRTQLPAQPRSVEVNSLYLALEFCLKQAPSSADLSTPNWSSMAKVRGSTRLSRPLLKSNAATRPSTWWSDASVRCRGDASVRCREVTPPSGAEVTPPSGVEVTPPSGVEVPSDALRLAHTNLCLLWHLSLRSRPADSVTQFTVQSALSGEAGVQLDEAEPHRVEQLCRLAAVDSEAELVHKVQLRLGEHRRQLRRVSLAVEVGLVEVGLKLRHHVALLVVQPPAAGTSALRPPPPSRRDCWTCRVGQTVEVGAEQTDPGVSAVRQSAYQSVLLLTLDGRELSPALRVGIYPLELLLECVEGVESRQIESDVAVRVTFHCGAAIVTAAEFAEAARVRPQGATDKALKRRGGRGAPLRLQLPLLTGGAARTARRAGNSGFFRSRFSELFCFLVWIAGVSYRIVWD</sequence>
<comment type="subcellular location">
    <subcellularLocation>
        <location evidence="1">Membrane</location>
    </subcellularLocation>
</comment>
<evidence type="ECO:0000256" key="2">
    <source>
        <dbReference type="ARBA" id="ARBA00023136"/>
    </source>
</evidence>
<feature type="compositionally biased region" description="Basic residues" evidence="3">
    <location>
        <begin position="441"/>
        <end position="450"/>
    </location>
</feature>
<dbReference type="WBParaSite" id="maker-unitig_37216-snap-gene-0.2-mRNA-1">
    <property type="protein sequence ID" value="maker-unitig_37216-snap-gene-0.2-mRNA-1"/>
    <property type="gene ID" value="maker-unitig_37216-snap-gene-0.2"/>
</dbReference>
<feature type="compositionally biased region" description="Basic and acidic residues" evidence="3">
    <location>
        <begin position="394"/>
        <end position="408"/>
    </location>
</feature>
<dbReference type="Proteomes" id="UP000095280">
    <property type="component" value="Unplaced"/>
</dbReference>
<dbReference type="GO" id="GO:0005886">
    <property type="term" value="C:plasma membrane"/>
    <property type="evidence" value="ECO:0007669"/>
    <property type="project" value="InterPro"/>
</dbReference>
<evidence type="ECO:0000313" key="5">
    <source>
        <dbReference type="WBParaSite" id="maker-unitig_37216-snap-gene-0.2-mRNA-1"/>
    </source>
</evidence>
<dbReference type="InterPro" id="IPR020894">
    <property type="entry name" value="Cadherin_CS"/>
</dbReference>
<keyword evidence="4" id="KW-1185">Reference proteome</keyword>
<protein>
    <submittedName>
        <fullName evidence="5">Cadherin domain-containing protein</fullName>
    </submittedName>
</protein>
<keyword evidence="2" id="KW-0472">Membrane</keyword>
<feature type="region of interest" description="Disordered" evidence="3">
    <location>
        <begin position="392"/>
        <end position="470"/>
    </location>
</feature>
<organism evidence="4 5">
    <name type="scientific">Macrostomum lignano</name>
    <dbReference type="NCBI Taxonomy" id="282301"/>
    <lineage>
        <taxon>Eukaryota</taxon>
        <taxon>Metazoa</taxon>
        <taxon>Spiralia</taxon>
        <taxon>Lophotrochozoa</taxon>
        <taxon>Platyhelminthes</taxon>
        <taxon>Rhabditophora</taxon>
        <taxon>Macrostomorpha</taxon>
        <taxon>Macrostomida</taxon>
        <taxon>Macrostomidae</taxon>
        <taxon>Macrostomum</taxon>
    </lineage>
</organism>
<accession>A0A1I8FK27</accession>
<dbReference type="GO" id="GO:0007155">
    <property type="term" value="P:cell adhesion"/>
    <property type="evidence" value="ECO:0007669"/>
    <property type="project" value="InterPro"/>
</dbReference>
<dbReference type="AlphaFoldDB" id="A0A1I8FK27"/>
<feature type="region of interest" description="Disordered" evidence="3">
    <location>
        <begin position="617"/>
        <end position="636"/>
    </location>
</feature>
<evidence type="ECO:0000313" key="4">
    <source>
        <dbReference type="Proteomes" id="UP000095280"/>
    </source>
</evidence>